<dbReference type="AlphaFoldDB" id="A0A1L3Q3R9"/>
<evidence type="ECO:0000256" key="1">
    <source>
        <dbReference type="ARBA" id="ARBA00022723"/>
    </source>
</evidence>
<evidence type="ECO:0000313" key="9">
    <source>
        <dbReference type="Proteomes" id="UP000267921"/>
    </source>
</evidence>
<keyword evidence="1" id="KW-0479">Metal-binding</keyword>
<dbReference type="SUPFAM" id="SSF55008">
    <property type="entry name" value="HMA, heavy metal-associated domain"/>
    <property type="match status" value="1"/>
</dbReference>
<dbReference type="EMBL" id="CP017921">
    <property type="protein sequence ID" value="APH39524.1"/>
    <property type="molecule type" value="Genomic_DNA"/>
</dbReference>
<dbReference type="OrthoDB" id="44171at2157"/>
<name>A0A1L3Q3R9_9EURY</name>
<dbReference type="NCBIfam" id="TIGR00003">
    <property type="entry name" value="copper ion binding protein"/>
    <property type="match status" value="1"/>
</dbReference>
<dbReference type="KEGG" id="mhaz:BHR79_08545"/>
<evidence type="ECO:0000259" key="3">
    <source>
        <dbReference type="PROSITE" id="PS50846"/>
    </source>
</evidence>
<gene>
    <name evidence="4" type="ORF">BHR79_08545</name>
    <name evidence="5" type="ORF">EFE40_06730</name>
    <name evidence="6" type="ORF">SAMN04515625_0617</name>
</gene>
<dbReference type="InterPro" id="IPR006121">
    <property type="entry name" value="HMA_dom"/>
</dbReference>
<evidence type="ECO:0000256" key="2">
    <source>
        <dbReference type="ARBA" id="ARBA00023008"/>
    </source>
</evidence>
<accession>A0A1L3Q3R9</accession>
<sequence length="66" mass="7291">MEKIDIKVKGMACGHCKMAVEKALQNITSVSKAEVDLEKGEVHVEYEPDINIESLKKAVRDAGYEA</sequence>
<dbReference type="InterPro" id="IPR006122">
    <property type="entry name" value="HMA_Cu_ion-bd"/>
</dbReference>
<evidence type="ECO:0000313" key="7">
    <source>
        <dbReference type="Proteomes" id="UP000186879"/>
    </source>
</evidence>
<feature type="domain" description="HMA" evidence="3">
    <location>
        <begin position="2"/>
        <end position="66"/>
    </location>
</feature>
<dbReference type="InterPro" id="IPR000428">
    <property type="entry name" value="Cu-bd"/>
</dbReference>
<dbReference type="PANTHER" id="PTHR46594:SF4">
    <property type="entry name" value="P-TYPE CATION-TRANSPORTING ATPASE"/>
    <property type="match status" value="1"/>
</dbReference>
<dbReference type="EMBL" id="FNMU01000002">
    <property type="protein sequence ID" value="SDW29176.1"/>
    <property type="molecule type" value="Genomic_DNA"/>
</dbReference>
<keyword evidence="7" id="KW-1185">Reference proteome</keyword>
<dbReference type="InterPro" id="IPR017969">
    <property type="entry name" value="Heavy-metal-associated_CS"/>
</dbReference>
<evidence type="ECO:0000313" key="8">
    <source>
        <dbReference type="Proteomes" id="UP000198669"/>
    </source>
</evidence>
<dbReference type="Proteomes" id="UP000186879">
    <property type="component" value="Chromosome"/>
</dbReference>
<dbReference type="FunFam" id="3.30.70.100:FF:000001">
    <property type="entry name" value="ATPase copper transporting beta"/>
    <property type="match status" value="1"/>
</dbReference>
<dbReference type="Pfam" id="PF00403">
    <property type="entry name" value="HMA"/>
    <property type="match status" value="1"/>
</dbReference>
<proteinExistence type="predicted"/>
<dbReference type="PROSITE" id="PS01047">
    <property type="entry name" value="HMA_1"/>
    <property type="match status" value="1"/>
</dbReference>
<evidence type="ECO:0000313" key="5">
    <source>
        <dbReference type="EMBL" id="RNI09142.1"/>
    </source>
</evidence>
<dbReference type="Proteomes" id="UP000198669">
    <property type="component" value="Unassembled WGS sequence"/>
</dbReference>
<dbReference type="CDD" id="cd00371">
    <property type="entry name" value="HMA"/>
    <property type="match status" value="1"/>
</dbReference>
<dbReference type="Gene3D" id="3.30.70.100">
    <property type="match status" value="1"/>
</dbReference>
<keyword evidence="2" id="KW-0186">Copper</keyword>
<organism evidence="4 7">
    <name type="scientific">Methanohalophilus halophilus</name>
    <dbReference type="NCBI Taxonomy" id="2177"/>
    <lineage>
        <taxon>Archaea</taxon>
        <taxon>Methanobacteriati</taxon>
        <taxon>Methanobacteriota</taxon>
        <taxon>Stenosarchaea group</taxon>
        <taxon>Methanomicrobia</taxon>
        <taxon>Methanosarcinales</taxon>
        <taxon>Methanosarcinaceae</taxon>
        <taxon>Methanohalophilus</taxon>
    </lineage>
</organism>
<dbReference type="RefSeq" id="WP_072561948.1">
    <property type="nucleotide sequence ID" value="NZ_CP017921.1"/>
</dbReference>
<dbReference type="PROSITE" id="PS50846">
    <property type="entry name" value="HMA_2"/>
    <property type="match status" value="1"/>
</dbReference>
<dbReference type="STRING" id="2177.BHR79_08545"/>
<reference evidence="4 7" key="1">
    <citation type="submission" date="2016-10" db="EMBL/GenBank/DDBJ databases">
        <title>Methanohalophilus halophilus.</title>
        <authorList>
            <person name="L'haridon S."/>
        </authorList>
    </citation>
    <scope>NUCLEOTIDE SEQUENCE [LARGE SCALE GENOMIC DNA]</scope>
    <source>
        <strain evidence="4 7">Z-7982</strain>
    </source>
</reference>
<dbReference type="GO" id="GO:0005507">
    <property type="term" value="F:copper ion binding"/>
    <property type="evidence" value="ECO:0007669"/>
    <property type="project" value="InterPro"/>
</dbReference>
<evidence type="ECO:0000313" key="4">
    <source>
        <dbReference type="EMBL" id="APH39524.1"/>
    </source>
</evidence>
<reference evidence="5 9" key="3">
    <citation type="submission" date="2018-10" db="EMBL/GenBank/DDBJ databases">
        <title>Cultivation of a novel Methanohalophilus strain from Kebrit Deep of the Red Sea and a genomic comparison of members of the genus Methanohalophilus.</title>
        <authorList>
            <person name="Guan Y."/>
            <person name="Ngugi D.K."/>
            <person name="Stingl U."/>
        </authorList>
    </citation>
    <scope>NUCLEOTIDE SEQUENCE [LARGE SCALE GENOMIC DNA]</scope>
    <source>
        <strain evidence="5 9">DSM 3094</strain>
    </source>
</reference>
<dbReference type="PANTHER" id="PTHR46594">
    <property type="entry name" value="P-TYPE CATION-TRANSPORTING ATPASE"/>
    <property type="match status" value="1"/>
</dbReference>
<dbReference type="EMBL" id="RJJG01000004">
    <property type="protein sequence ID" value="RNI09142.1"/>
    <property type="molecule type" value="Genomic_DNA"/>
</dbReference>
<dbReference type="InterPro" id="IPR036163">
    <property type="entry name" value="HMA_dom_sf"/>
</dbReference>
<dbReference type="Proteomes" id="UP000267921">
    <property type="component" value="Unassembled WGS sequence"/>
</dbReference>
<reference evidence="6 8" key="2">
    <citation type="submission" date="2016-10" db="EMBL/GenBank/DDBJ databases">
        <authorList>
            <person name="de Groot N.N."/>
        </authorList>
    </citation>
    <scope>NUCLEOTIDE SEQUENCE [LARGE SCALE GENOMIC DNA]</scope>
    <source>
        <strain evidence="6 8">Z-7982</strain>
    </source>
</reference>
<evidence type="ECO:0000313" key="6">
    <source>
        <dbReference type="EMBL" id="SDW29176.1"/>
    </source>
</evidence>
<dbReference type="GO" id="GO:0006825">
    <property type="term" value="P:copper ion transport"/>
    <property type="evidence" value="ECO:0007669"/>
    <property type="project" value="InterPro"/>
</dbReference>
<dbReference type="GeneID" id="30583811"/>
<dbReference type="PRINTS" id="PR00944">
    <property type="entry name" value="CUEXPORT"/>
</dbReference>
<protein>
    <submittedName>
        <fullName evidence="6">Copper chaperone</fullName>
    </submittedName>
    <submittedName>
        <fullName evidence="4">Copper resistance protein CopZ</fullName>
    </submittedName>
    <submittedName>
        <fullName evidence="5">Heavy-metal-associated domain-containing protein</fullName>
    </submittedName>
</protein>